<comment type="caution">
    <text evidence="2">The sequence shown here is derived from an EMBL/GenBank/DDBJ whole genome shotgun (WGS) entry which is preliminary data.</text>
</comment>
<feature type="region of interest" description="Disordered" evidence="1">
    <location>
        <begin position="1"/>
        <end position="33"/>
    </location>
</feature>
<evidence type="ECO:0000313" key="3">
    <source>
        <dbReference type="Proteomes" id="UP000186922"/>
    </source>
</evidence>
<reference evidence="2 3" key="1">
    <citation type="journal article" date="2016" name="Nat. Commun.">
        <title>Extremotolerant tardigrade genome and improved radiotolerance of human cultured cells by tardigrade-unique protein.</title>
        <authorList>
            <person name="Hashimoto T."/>
            <person name="Horikawa D.D."/>
            <person name="Saito Y."/>
            <person name="Kuwahara H."/>
            <person name="Kozuka-Hata H."/>
            <person name="Shin-I T."/>
            <person name="Minakuchi Y."/>
            <person name="Ohishi K."/>
            <person name="Motoyama A."/>
            <person name="Aizu T."/>
            <person name="Enomoto A."/>
            <person name="Kondo K."/>
            <person name="Tanaka S."/>
            <person name="Hara Y."/>
            <person name="Koshikawa S."/>
            <person name="Sagara H."/>
            <person name="Miura T."/>
            <person name="Yokobori S."/>
            <person name="Miyagawa K."/>
            <person name="Suzuki Y."/>
            <person name="Kubo T."/>
            <person name="Oyama M."/>
            <person name="Kohara Y."/>
            <person name="Fujiyama A."/>
            <person name="Arakawa K."/>
            <person name="Katayama T."/>
            <person name="Toyoda A."/>
            <person name="Kunieda T."/>
        </authorList>
    </citation>
    <scope>NUCLEOTIDE SEQUENCE [LARGE SCALE GENOMIC DNA]</scope>
    <source>
        <strain evidence="2 3">YOKOZUNA-1</strain>
    </source>
</reference>
<dbReference type="OrthoDB" id="10566444at2759"/>
<gene>
    <name evidence="2" type="primary">RvY_00180-1</name>
    <name evidence="2" type="synonym">RvY_00180.1</name>
    <name evidence="2" type="ORF">RvY_00180</name>
</gene>
<keyword evidence="3" id="KW-1185">Reference proteome</keyword>
<sequence>MDLKVRHPAGHNIVSGQRCPDSSTGTGHGGQQQLRRMWSNGYGSYGHGYNYGGNYGGGYDGGYGYEPLVVDTPNSQPYYPEYNVPLYGRYTYPAHSPHYDNSYNSYGKSY</sequence>
<organism evidence="2 3">
    <name type="scientific">Ramazzottius varieornatus</name>
    <name type="common">Water bear</name>
    <name type="synonym">Tardigrade</name>
    <dbReference type="NCBI Taxonomy" id="947166"/>
    <lineage>
        <taxon>Eukaryota</taxon>
        <taxon>Metazoa</taxon>
        <taxon>Ecdysozoa</taxon>
        <taxon>Tardigrada</taxon>
        <taxon>Eutardigrada</taxon>
        <taxon>Parachela</taxon>
        <taxon>Hypsibioidea</taxon>
        <taxon>Ramazzottiidae</taxon>
        <taxon>Ramazzottius</taxon>
    </lineage>
</organism>
<evidence type="ECO:0000313" key="2">
    <source>
        <dbReference type="EMBL" id="GAU87302.1"/>
    </source>
</evidence>
<evidence type="ECO:0000256" key="1">
    <source>
        <dbReference type="SAM" id="MobiDB-lite"/>
    </source>
</evidence>
<protein>
    <submittedName>
        <fullName evidence="2">Uncharacterized protein</fullName>
    </submittedName>
</protein>
<dbReference type="AlphaFoldDB" id="A0A1D1UI64"/>
<accession>A0A1D1UI64</accession>
<name>A0A1D1UI64_RAMVA</name>
<dbReference type="EMBL" id="BDGG01000001">
    <property type="protein sequence ID" value="GAU87302.1"/>
    <property type="molecule type" value="Genomic_DNA"/>
</dbReference>
<proteinExistence type="predicted"/>
<dbReference type="Proteomes" id="UP000186922">
    <property type="component" value="Unassembled WGS sequence"/>
</dbReference>